<dbReference type="KEGG" id="dcm:NIES806_41560"/>
<gene>
    <name evidence="1" type="ORF">NIES806_41560</name>
</gene>
<accession>A0A1Z4V913</accession>
<organism evidence="1 2">
    <name type="scientific">Dolichospermum compactum NIES-806</name>
    <dbReference type="NCBI Taxonomy" id="1973481"/>
    <lineage>
        <taxon>Bacteria</taxon>
        <taxon>Bacillati</taxon>
        <taxon>Cyanobacteriota</taxon>
        <taxon>Cyanophyceae</taxon>
        <taxon>Nostocales</taxon>
        <taxon>Aphanizomenonaceae</taxon>
        <taxon>Dolichospermum</taxon>
        <taxon>Dolichospermum compactum</taxon>
    </lineage>
</organism>
<evidence type="ECO:0000313" key="2">
    <source>
        <dbReference type="Proteomes" id="UP000218702"/>
    </source>
</evidence>
<keyword evidence="2" id="KW-1185">Reference proteome</keyword>
<sequence>MTSGLKIPSNYYIKLITTFPPRPITNEDELIATQNQINSILDQQNITQDDRDYLKVLATLVYDYEQQHEIIPTLTGIPLLQALLEESNLQPKDLVSILESESIVLDILHGKRQLTEKQIQDLAIFFQIDPTYLVS</sequence>
<protein>
    <submittedName>
        <fullName evidence="1">Putative transcription regulator with HTH domain protein</fullName>
    </submittedName>
</protein>
<dbReference type="Proteomes" id="UP000218702">
    <property type="component" value="Chromosome"/>
</dbReference>
<name>A0A1Z4V913_9CYAN</name>
<dbReference type="EMBL" id="AP018316">
    <property type="protein sequence ID" value="BAZ87924.1"/>
    <property type="molecule type" value="Genomic_DNA"/>
</dbReference>
<dbReference type="OrthoDB" id="461707at2"/>
<reference evidence="1 2" key="1">
    <citation type="submission" date="2017-06" db="EMBL/GenBank/DDBJ databases">
        <title>Genome sequencing of cyanobaciteial culture collection at National Institute for Environmental Studies (NIES).</title>
        <authorList>
            <person name="Hirose Y."/>
            <person name="Shimura Y."/>
            <person name="Fujisawa T."/>
            <person name="Nakamura Y."/>
            <person name="Kawachi M."/>
        </authorList>
    </citation>
    <scope>NUCLEOTIDE SEQUENCE [LARGE SCALE GENOMIC DNA]</scope>
    <source>
        <strain evidence="1 2">NIES-806</strain>
    </source>
</reference>
<dbReference type="RefSeq" id="WP_096670204.1">
    <property type="nucleotide sequence ID" value="NZ_AP018316.1"/>
</dbReference>
<proteinExistence type="predicted"/>
<dbReference type="AlphaFoldDB" id="A0A1Z4V913"/>
<evidence type="ECO:0000313" key="1">
    <source>
        <dbReference type="EMBL" id="BAZ87924.1"/>
    </source>
</evidence>